<comment type="similarity">
    <text evidence="3 13">Belongs to the cytochrome P450 family.</text>
</comment>
<comment type="caution">
    <text evidence="15">The sequence shown here is derived from an EMBL/GenBank/DDBJ whole genome shotgun (WGS) entry which is preliminary data.</text>
</comment>
<keyword evidence="10 13" id="KW-0503">Monooxygenase</keyword>
<evidence type="ECO:0000256" key="9">
    <source>
        <dbReference type="ARBA" id="ARBA00023004"/>
    </source>
</evidence>
<evidence type="ECO:0000313" key="16">
    <source>
        <dbReference type="Proteomes" id="UP000812440"/>
    </source>
</evidence>
<evidence type="ECO:0000256" key="4">
    <source>
        <dbReference type="ARBA" id="ARBA00022617"/>
    </source>
</evidence>
<evidence type="ECO:0000256" key="8">
    <source>
        <dbReference type="ARBA" id="ARBA00023002"/>
    </source>
</evidence>
<feature type="transmembrane region" description="Helical" evidence="14">
    <location>
        <begin position="7"/>
        <end position="25"/>
    </location>
</feature>
<dbReference type="PRINTS" id="PR00385">
    <property type="entry name" value="P450"/>
</dbReference>
<dbReference type="PRINTS" id="PR01686">
    <property type="entry name" value="EP450ICYP2D"/>
</dbReference>
<gene>
    <name evidence="15" type="ORF">GDO86_010547</name>
</gene>
<evidence type="ECO:0000256" key="3">
    <source>
        <dbReference type="ARBA" id="ARBA00010617"/>
    </source>
</evidence>
<dbReference type="GO" id="GO:0016712">
    <property type="term" value="F:oxidoreductase activity, acting on paired donors, with incorporation or reduction of molecular oxygen, reduced flavin or flavoprotein as one donor, and incorporation of one atom of oxygen"/>
    <property type="evidence" value="ECO:0007669"/>
    <property type="project" value="InterPro"/>
</dbReference>
<dbReference type="GO" id="GO:0020037">
    <property type="term" value="F:heme binding"/>
    <property type="evidence" value="ECO:0007669"/>
    <property type="project" value="InterPro"/>
</dbReference>
<keyword evidence="7" id="KW-0492">Microsome</keyword>
<dbReference type="GO" id="GO:0005737">
    <property type="term" value="C:cytoplasm"/>
    <property type="evidence" value="ECO:0007669"/>
    <property type="project" value="TreeGrafter"/>
</dbReference>
<evidence type="ECO:0000256" key="12">
    <source>
        <dbReference type="PIRSR" id="PIRSR602401-1"/>
    </source>
</evidence>
<feature type="binding site" description="axial binding residue" evidence="12">
    <location>
        <position position="439"/>
    </location>
    <ligand>
        <name>heme</name>
        <dbReference type="ChEBI" id="CHEBI:30413"/>
    </ligand>
    <ligandPart>
        <name>Fe</name>
        <dbReference type="ChEBI" id="CHEBI:18248"/>
    </ligandPart>
</feature>
<dbReference type="PANTHER" id="PTHR24300">
    <property type="entry name" value="CYTOCHROME P450 508A4-RELATED"/>
    <property type="match status" value="1"/>
</dbReference>
<evidence type="ECO:0000256" key="2">
    <source>
        <dbReference type="ARBA" id="ARBA00004524"/>
    </source>
</evidence>
<dbReference type="Proteomes" id="UP000812440">
    <property type="component" value="Chromosome 5"/>
</dbReference>
<dbReference type="InterPro" id="IPR001128">
    <property type="entry name" value="Cyt_P450"/>
</dbReference>
<feature type="non-terminal residue" evidence="15">
    <location>
        <position position="493"/>
    </location>
</feature>
<sequence length="493" mass="56064">MDITLSLATYFVLVIAILYVLNGFIQSDTLKDFPPGPRGWPLIGNLLSIDLKQPHLTYIELSKKYGSVFSIQLGMQKAVILAGYETVKDALVNHADEFGARAESSIIREIDNGLGIIQSNGENWKTMRRFTLTTLRDFGMGKNTVEQKIIEECNYLSEYFASYKGKPLDNTVILNASVSNIIVAILLGHRMDYEDPTFLKLLHHNNELIRIGGSPILQIYNLFPILQNLPGPHRTIKKNMEEFYKFIRSRLVEYRKNLDANDQRSFIDAFCLRQKQVSSLEGDGSHFHEENLLRVIRHLFLAGTETTATTLRWGFLLMIKYPDIQEKVQLEISRVIGSAQPNYSHRMQMPYTNAVVHEIQRFADLLPVNLPHETATDVHFKGFFIPKGTYIIPLLSSVLKDETQFDHPEGFDPTNFLDSGGNFVKKEAFMPFSAGRRICAGETLARMELFIFFTSLLQKFSFRPPPGVTKINLSAAMGLTNSPVRQMICIFPR</sequence>
<dbReference type="AlphaFoldDB" id="A0A8T2JPV9"/>
<evidence type="ECO:0000256" key="7">
    <source>
        <dbReference type="ARBA" id="ARBA00022848"/>
    </source>
</evidence>
<keyword evidence="16" id="KW-1185">Reference proteome</keyword>
<dbReference type="EMBL" id="JAACNH010000004">
    <property type="protein sequence ID" value="KAG8445798.1"/>
    <property type="molecule type" value="Genomic_DNA"/>
</dbReference>
<dbReference type="PRINTS" id="PR00463">
    <property type="entry name" value="EP450I"/>
</dbReference>
<dbReference type="Pfam" id="PF00067">
    <property type="entry name" value="p450"/>
    <property type="match status" value="1"/>
</dbReference>
<comment type="cofactor">
    <cofactor evidence="1 12">
        <name>heme</name>
        <dbReference type="ChEBI" id="CHEBI:30413"/>
    </cofactor>
</comment>
<keyword evidence="6" id="KW-0256">Endoplasmic reticulum</keyword>
<accession>A0A8T2JPV9</accession>
<dbReference type="PANTHER" id="PTHR24300:SF387">
    <property type="entry name" value="INACTIVE CYTOCHROME P450 2G1"/>
    <property type="match status" value="1"/>
</dbReference>
<dbReference type="GO" id="GO:0006082">
    <property type="term" value="P:organic acid metabolic process"/>
    <property type="evidence" value="ECO:0007669"/>
    <property type="project" value="TreeGrafter"/>
</dbReference>
<dbReference type="FunFam" id="1.10.630.10:FF:000010">
    <property type="entry name" value="cytochrome P450 2W1 isoform X2"/>
    <property type="match status" value="1"/>
</dbReference>
<keyword evidence="9 12" id="KW-0408">Iron</keyword>
<evidence type="ECO:0000256" key="5">
    <source>
        <dbReference type="ARBA" id="ARBA00022723"/>
    </source>
</evidence>
<reference evidence="15" key="1">
    <citation type="thesis" date="2020" institute="ProQuest LLC" country="789 East Eisenhower Parkway, Ann Arbor, MI, USA">
        <title>Comparative Genomics and Chromosome Evolution.</title>
        <authorList>
            <person name="Mudd A.B."/>
        </authorList>
    </citation>
    <scope>NUCLEOTIDE SEQUENCE</scope>
    <source>
        <strain evidence="15">Female2</strain>
        <tissue evidence="15">Blood</tissue>
    </source>
</reference>
<dbReference type="OrthoDB" id="1055148at2759"/>
<dbReference type="GO" id="GO:0046222">
    <property type="term" value="P:aflatoxin metabolic process"/>
    <property type="evidence" value="ECO:0007669"/>
    <property type="project" value="UniProtKB-ARBA"/>
</dbReference>
<evidence type="ECO:0000256" key="11">
    <source>
        <dbReference type="ARBA" id="ARBA00023136"/>
    </source>
</evidence>
<evidence type="ECO:0000256" key="10">
    <source>
        <dbReference type="ARBA" id="ARBA00023033"/>
    </source>
</evidence>
<dbReference type="GO" id="GO:0006805">
    <property type="term" value="P:xenobiotic metabolic process"/>
    <property type="evidence" value="ECO:0007669"/>
    <property type="project" value="TreeGrafter"/>
</dbReference>
<keyword evidence="14" id="KW-1133">Transmembrane helix</keyword>
<evidence type="ECO:0000256" key="6">
    <source>
        <dbReference type="ARBA" id="ARBA00022824"/>
    </source>
</evidence>
<dbReference type="InterPro" id="IPR017972">
    <property type="entry name" value="Cyt_P450_CS"/>
</dbReference>
<keyword evidence="14" id="KW-0812">Transmembrane</keyword>
<evidence type="ECO:0000256" key="14">
    <source>
        <dbReference type="SAM" id="Phobius"/>
    </source>
</evidence>
<keyword evidence="5 12" id="KW-0479">Metal-binding</keyword>
<dbReference type="GO" id="GO:0005506">
    <property type="term" value="F:iron ion binding"/>
    <property type="evidence" value="ECO:0007669"/>
    <property type="project" value="InterPro"/>
</dbReference>
<evidence type="ECO:0000256" key="1">
    <source>
        <dbReference type="ARBA" id="ARBA00001971"/>
    </source>
</evidence>
<comment type="subcellular location">
    <subcellularLocation>
        <location evidence="2">Microsome membrane</location>
    </subcellularLocation>
</comment>
<dbReference type="Gene3D" id="1.10.630.10">
    <property type="entry name" value="Cytochrome P450"/>
    <property type="match status" value="1"/>
</dbReference>
<dbReference type="SUPFAM" id="SSF48264">
    <property type="entry name" value="Cytochrome P450"/>
    <property type="match status" value="1"/>
</dbReference>
<dbReference type="PROSITE" id="PS00086">
    <property type="entry name" value="CYTOCHROME_P450"/>
    <property type="match status" value="1"/>
</dbReference>
<dbReference type="InterPro" id="IPR036396">
    <property type="entry name" value="Cyt_P450_sf"/>
</dbReference>
<keyword evidence="8 13" id="KW-0560">Oxidoreductase</keyword>
<name>A0A8T2JPV9_9PIPI</name>
<protein>
    <submittedName>
        <fullName evidence="15">Uncharacterized protein</fullName>
    </submittedName>
</protein>
<evidence type="ECO:0000313" key="15">
    <source>
        <dbReference type="EMBL" id="KAG8445798.1"/>
    </source>
</evidence>
<proteinExistence type="inferred from homology"/>
<dbReference type="InterPro" id="IPR050182">
    <property type="entry name" value="Cytochrome_P450_fam2"/>
</dbReference>
<keyword evidence="11 14" id="KW-0472">Membrane</keyword>
<dbReference type="InterPro" id="IPR008069">
    <property type="entry name" value="Cyt_P450_E_grp-I_CYP2D-like"/>
</dbReference>
<dbReference type="InterPro" id="IPR002401">
    <property type="entry name" value="Cyt_P450_E_grp-I"/>
</dbReference>
<organism evidence="15 16">
    <name type="scientific">Hymenochirus boettgeri</name>
    <name type="common">Congo dwarf clawed frog</name>
    <dbReference type="NCBI Taxonomy" id="247094"/>
    <lineage>
        <taxon>Eukaryota</taxon>
        <taxon>Metazoa</taxon>
        <taxon>Chordata</taxon>
        <taxon>Craniata</taxon>
        <taxon>Vertebrata</taxon>
        <taxon>Euteleostomi</taxon>
        <taxon>Amphibia</taxon>
        <taxon>Batrachia</taxon>
        <taxon>Anura</taxon>
        <taxon>Pipoidea</taxon>
        <taxon>Pipidae</taxon>
        <taxon>Pipinae</taxon>
        <taxon>Hymenochirus</taxon>
    </lineage>
</organism>
<keyword evidence="4 12" id="KW-0349">Heme</keyword>
<evidence type="ECO:0000256" key="13">
    <source>
        <dbReference type="RuleBase" id="RU000461"/>
    </source>
</evidence>